<dbReference type="GO" id="GO:0005794">
    <property type="term" value="C:Golgi apparatus"/>
    <property type="evidence" value="ECO:0007669"/>
    <property type="project" value="UniProtKB-SubCell"/>
</dbReference>
<keyword evidence="9" id="KW-1133">Transmembrane helix</keyword>
<dbReference type="GO" id="GO:0042546">
    <property type="term" value="P:cell wall biogenesis"/>
    <property type="evidence" value="ECO:0007669"/>
    <property type="project" value="InterPro"/>
</dbReference>
<sequence>MKGGGGGWGRDRSAYLPFYQRRRRGAEMGSGGAAAAAPPRKEKQRSAAGRWPEVEDGVVPAAAKRHVHRAWRCGVNVVLAAFVMVVPPMVILLDVHAGAPAVWISSINVLRRGDGSILQWPAAAARDKLLGGLLADGLDDGSCNSRYQSAMYRRNAGNREPSPHLVSKLRRHEELQRRCGPATAAYSDAVDSLRSGKSGGIVSPPECRYLVSISYRGLGNRILAAASAFLYAMLTDRVLLVDPSNEMDELFCEPFPGTTWLLPPGFPLANYTSFSVDTAESYGNMVKNKVIRTHAGDAPPAQLPAFAYIHLDHTSTVEDKFFFCDEDQRAIRDIPWLVMRTDSYIVPGLFLVTGFQEELDLLFPETDTVFHHLGRYLFHPTNHVWGLVTRYYDAYLATAQQRVGIQVRVFGRQPESPKLLDRITTCTQKEKLLPEVIDTGVAPAAARRQNTKAVLVTSLKSWYYEKLKSKYWEHATATGEAVSVHQPSHEEYQHFGARSHDGKAWAEIYLLSLTDALVTSGWSTFGYVAQGLGGLTPWVMHKPANDSAAAVDDLPCRRDVSMEPCFHAPPFYDCRLKRGADTGKMVPHVRHCDDVQWGLKLKNAACKNISDFAAFNNSFAVRGGCAGDLAAAGLGLVAAAINLAVVWLPPHRWLPRRSPHHQPPLLHPLPQRSPEFPTASKSRGYNTQPLSLRVRALHVEIERQHRVAPFRPVGIDGGHEDEGPAAGRRQQAVAPGDDEHGARRRPDDHAAEVVVIFSGRIGEQAMWIKTAVVGIRGGPDDDVSFVKHPTTSHDKLLGGLLVDGFDQESCHSRYQSTAYRRNAGRRPSEHLVSKLRRHEDLQRRCGPGTAAYSAALEQLKSGKSPAAPSPEACRYLVSISYRGLGNRILAAASAFLYAMLTDRVLLIDPSNEMDDLFCEPFPGTTWLLPPEFPLVDYQSFYLHTAERYGKMRENRVLRPDAPASGGEAAAASLPAFAYIHLDYNQTDYDQLFFCDEDQRLLSSIQWLVMRTDSYIVPGLFLVKAFQDELAALFPERDAVFHHLGRYLFHPTNHVWGLVTRYYRGHLAWARRRVGIQVRVSSWEWESPEILKTITTCTQEEGLLPRVLDTDQEPPAPAATAARRGLRSSAVVITSLKSWYYEKMKGMYWERATETGEVVVVDQPSHEEHQMYGVKAHERKAWAEMYLLSTTDMLVTTGTSTFGYVAQGLGGLTPWVLPRREVNGTAPPCRRDMSMEPCFHVAPLYDCKRWEDAGKIMPHVRHCHDMPAGLKLVDRTEWTLGLAVSSHESARVVTRYYRRSATENALKRTEVHLSNVLWLACQAMAAKKDVIKRLTKIATVAVHAKESIGGDGVSDRKRLCELVMAARVKKLGGGAAGAGAAVRVIGVVCVMAVPLLVLLVLGGWASASTVWQSAARLTAVTAGFTNASKPSATGDAANGADEHFGGLLAAGGFDRGACLSRHESPRYYKRSPFAPSPYLLQKLRDYEARHRRCAPGTPGYAKSVEQLRSGLSSEVMECNYLVGIPYNGLGNRMLSLVASFLYALLTDRVFLVHFPNDFTDHFCEPFPGGEGETTTTTWVLPPDFPVADLWRLGVHSNQSYGNLLTAKKITGDPAKETPVSVPPYVYLHLAHDLRGDDERFYCNDDQLVLAKVNWLLLQSDLYFVPSLYAIPEFHDELRWMFPAKESVTHLLGRYLLHPSNSVWGMVMRYHHSYLAPATEMIGVQLRMFSWASIPVDDMYKQVIACSSQEHILPDTDGDAPGPAGGRTNASGDGLAAGMTTAILVTSLQAEYYERLKAKYYEHAAATASGGGRWVGVFQPSHEEQQEMGKRAHNQKALAEIYLLSFSDVLLTSGMSTFGYMSSALAGLRPAMLLTAFNHKVPRTPCVRAVSMEPCFHKPPPAATCQLSKVAVSENVTRHIKRCEDLAGGIKLFD</sequence>
<dbReference type="PANTHER" id="PTHR31889">
    <property type="entry name" value="FUCOSYLTRANSFERASE 2-RELATED"/>
    <property type="match status" value="1"/>
</dbReference>
<feature type="compositionally biased region" description="Basic and acidic residues" evidence="8">
    <location>
        <begin position="737"/>
        <end position="747"/>
    </location>
</feature>
<dbReference type="EnsemblPlants" id="OPUNC06G06720.1">
    <property type="protein sequence ID" value="OPUNC06G06720.1"/>
    <property type="gene ID" value="OPUNC06G06720"/>
</dbReference>
<evidence type="ECO:0000256" key="9">
    <source>
        <dbReference type="SAM" id="Phobius"/>
    </source>
</evidence>
<evidence type="ECO:0000256" key="1">
    <source>
        <dbReference type="ARBA" id="ARBA00004555"/>
    </source>
</evidence>
<evidence type="ECO:0000313" key="10">
    <source>
        <dbReference type="EnsemblPlants" id="OPUNC06G06720.1"/>
    </source>
</evidence>
<feature type="region of interest" description="Disordered" evidence="8">
    <location>
        <begin position="711"/>
        <end position="747"/>
    </location>
</feature>
<feature type="transmembrane region" description="Helical" evidence="9">
    <location>
        <begin position="73"/>
        <end position="93"/>
    </location>
</feature>
<reference evidence="10" key="1">
    <citation type="submission" date="2015-04" db="UniProtKB">
        <authorList>
            <consortium name="EnsemblPlants"/>
        </authorList>
    </citation>
    <scope>IDENTIFICATION</scope>
</reference>
<evidence type="ECO:0000256" key="4">
    <source>
        <dbReference type="ARBA" id="ARBA00022679"/>
    </source>
</evidence>
<dbReference type="Gramene" id="OPUNC06G06720.1">
    <property type="protein sequence ID" value="OPUNC06G06720.1"/>
    <property type="gene ID" value="OPUNC06G06720"/>
</dbReference>
<keyword evidence="11" id="KW-1185">Reference proteome</keyword>
<dbReference type="STRING" id="4537.A0A0E0L985"/>
<dbReference type="Proteomes" id="UP000026962">
    <property type="component" value="Chromosome 6"/>
</dbReference>
<dbReference type="FunFam" id="3.40.50.11340:FF:000005">
    <property type="entry name" value="Galactoside 2-alpha-L-fucosyltransferase"/>
    <property type="match status" value="2"/>
</dbReference>
<dbReference type="FunFam" id="3.40.50.11340:FF:000004">
    <property type="entry name" value="Galactoside 2-alpha-L-fucosyltransferase"/>
    <property type="match status" value="1"/>
</dbReference>
<evidence type="ECO:0000256" key="7">
    <source>
        <dbReference type="ARBA" id="ARBA00023316"/>
    </source>
</evidence>
<dbReference type="OMA" id="VWISSIN"/>
<keyword evidence="9" id="KW-0812">Transmembrane</keyword>
<dbReference type="GO" id="GO:0008107">
    <property type="term" value="F:galactoside 2-alpha-L-fucosyltransferase activity"/>
    <property type="evidence" value="ECO:0007669"/>
    <property type="project" value="InterPro"/>
</dbReference>
<dbReference type="GO" id="GO:0009969">
    <property type="term" value="P:xyloglucan biosynthetic process"/>
    <property type="evidence" value="ECO:0007669"/>
    <property type="project" value="TreeGrafter"/>
</dbReference>
<feature type="region of interest" description="Disordered" evidence="8">
    <location>
        <begin position="26"/>
        <end position="53"/>
    </location>
</feature>
<accession>A0A0E0L985</accession>
<keyword evidence="5" id="KW-0333">Golgi apparatus</keyword>
<organism evidence="10">
    <name type="scientific">Oryza punctata</name>
    <name type="common">Red rice</name>
    <dbReference type="NCBI Taxonomy" id="4537"/>
    <lineage>
        <taxon>Eukaryota</taxon>
        <taxon>Viridiplantae</taxon>
        <taxon>Streptophyta</taxon>
        <taxon>Embryophyta</taxon>
        <taxon>Tracheophyta</taxon>
        <taxon>Spermatophyta</taxon>
        <taxon>Magnoliopsida</taxon>
        <taxon>Liliopsida</taxon>
        <taxon>Poales</taxon>
        <taxon>Poaceae</taxon>
        <taxon>BOP clade</taxon>
        <taxon>Oryzoideae</taxon>
        <taxon>Oryzeae</taxon>
        <taxon>Oryzinae</taxon>
        <taxon>Oryza</taxon>
    </lineage>
</organism>
<evidence type="ECO:0000256" key="5">
    <source>
        <dbReference type="ARBA" id="ARBA00023034"/>
    </source>
</evidence>
<evidence type="ECO:0000256" key="3">
    <source>
        <dbReference type="ARBA" id="ARBA00022676"/>
    </source>
</evidence>
<name>A0A0E0L985_ORYPU</name>
<comment type="subcellular location">
    <subcellularLocation>
        <location evidence="1">Golgi apparatus</location>
    </subcellularLocation>
</comment>
<keyword evidence="7" id="KW-0961">Cell wall biogenesis/degradation</keyword>
<reference evidence="10" key="2">
    <citation type="submission" date="2018-05" db="EMBL/GenBank/DDBJ databases">
        <title>OpunRS2 (Oryza punctata Reference Sequence Version 2).</title>
        <authorList>
            <person name="Zhang J."/>
            <person name="Kudrna D."/>
            <person name="Lee S."/>
            <person name="Talag J."/>
            <person name="Welchert J."/>
            <person name="Wing R.A."/>
        </authorList>
    </citation>
    <scope>NUCLEOTIDE SEQUENCE [LARGE SCALE GENOMIC DNA]</scope>
</reference>
<feature type="region of interest" description="Disordered" evidence="8">
    <location>
        <begin position="662"/>
        <end position="684"/>
    </location>
</feature>
<dbReference type="eggNOG" id="ENOG502QTTA">
    <property type="taxonomic scope" value="Eukaryota"/>
</dbReference>
<dbReference type="GO" id="GO:0071555">
    <property type="term" value="P:cell wall organization"/>
    <property type="evidence" value="ECO:0007669"/>
    <property type="project" value="UniProtKB-KW"/>
</dbReference>
<proteinExistence type="inferred from homology"/>
<evidence type="ECO:0000256" key="8">
    <source>
        <dbReference type="SAM" id="MobiDB-lite"/>
    </source>
</evidence>
<keyword evidence="9" id="KW-0472">Membrane</keyword>
<evidence type="ECO:0000256" key="2">
    <source>
        <dbReference type="ARBA" id="ARBA00010481"/>
    </source>
</evidence>
<evidence type="ECO:0000256" key="6">
    <source>
        <dbReference type="ARBA" id="ARBA00023180"/>
    </source>
</evidence>
<dbReference type="Pfam" id="PF03254">
    <property type="entry name" value="XG_FTase"/>
    <property type="match status" value="3"/>
</dbReference>
<keyword evidence="3" id="KW-0328">Glycosyltransferase</keyword>
<keyword evidence="6" id="KW-0325">Glycoprotein</keyword>
<protein>
    <recommendedName>
        <fullName evidence="12">Fucosyltransferase</fullName>
    </recommendedName>
</protein>
<dbReference type="InterPro" id="IPR004938">
    <property type="entry name" value="XG_FTase"/>
</dbReference>
<dbReference type="GO" id="GO:0016020">
    <property type="term" value="C:membrane"/>
    <property type="evidence" value="ECO:0007669"/>
    <property type="project" value="InterPro"/>
</dbReference>
<evidence type="ECO:0000313" key="11">
    <source>
        <dbReference type="Proteomes" id="UP000026962"/>
    </source>
</evidence>
<evidence type="ECO:0008006" key="12">
    <source>
        <dbReference type="Google" id="ProtNLM"/>
    </source>
</evidence>
<comment type="similarity">
    <text evidence="2">Belongs to the glycosyltransferase 37 family.</text>
</comment>
<dbReference type="HOGENOM" id="CLU_001992_1_2_1"/>
<keyword evidence="4" id="KW-0808">Transferase</keyword>
<dbReference type="PANTHER" id="PTHR31889:SF14">
    <property type="entry name" value="FUCOSYLTRANSFERASE"/>
    <property type="match status" value="1"/>
</dbReference>
<dbReference type="Gene3D" id="3.40.50.11340">
    <property type="match status" value="2"/>
</dbReference>